<keyword evidence="8 10" id="KW-1133">Transmembrane helix</keyword>
<dbReference type="InterPro" id="IPR002610">
    <property type="entry name" value="Peptidase_S54_rhomboid-like"/>
</dbReference>
<comment type="similarity">
    <text evidence="3 10">Belongs to the peptidase S54 family.</text>
</comment>
<keyword evidence="13" id="KW-1185">Reference proteome</keyword>
<dbReference type="GO" id="GO:0004252">
    <property type="term" value="F:serine-type endopeptidase activity"/>
    <property type="evidence" value="ECO:0007669"/>
    <property type="project" value="InterPro"/>
</dbReference>
<evidence type="ECO:0000256" key="8">
    <source>
        <dbReference type="ARBA" id="ARBA00022989"/>
    </source>
</evidence>
<accession>A0A8T0H191</accession>
<evidence type="ECO:0000256" key="5">
    <source>
        <dbReference type="ARBA" id="ARBA00022692"/>
    </source>
</evidence>
<dbReference type="SUPFAM" id="SSF144091">
    <property type="entry name" value="Rhomboid-like"/>
    <property type="match status" value="1"/>
</dbReference>
<evidence type="ECO:0000256" key="2">
    <source>
        <dbReference type="ARBA" id="ARBA00004141"/>
    </source>
</evidence>
<gene>
    <name evidence="12" type="ORF">KC19_8G148400</name>
</gene>
<dbReference type="EC" id="3.4.21.105" evidence="10"/>
<dbReference type="GO" id="GO:0016020">
    <property type="term" value="C:membrane"/>
    <property type="evidence" value="ECO:0007669"/>
    <property type="project" value="UniProtKB-SubCell"/>
</dbReference>
<protein>
    <recommendedName>
        <fullName evidence="10">RHOMBOID-like protein</fullName>
        <ecNumber evidence="10">3.4.21.105</ecNumber>
    </recommendedName>
</protein>
<feature type="transmembrane region" description="Helical" evidence="10">
    <location>
        <begin position="278"/>
        <end position="296"/>
    </location>
</feature>
<evidence type="ECO:0000256" key="10">
    <source>
        <dbReference type="RuleBase" id="RU362115"/>
    </source>
</evidence>
<proteinExistence type="inferred from homology"/>
<comment type="caution">
    <text evidence="12">The sequence shown here is derived from an EMBL/GenBank/DDBJ whole genome shotgun (WGS) entry which is preliminary data.</text>
</comment>
<dbReference type="Proteomes" id="UP000822688">
    <property type="component" value="Chromosome 8"/>
</dbReference>
<sequence length="500" mass="55077">MASIHGQPSAPSYQNYHARWQQSVLPPSDNHVPPLFDYELYRESRSRDPSFQIESTNARSSGGAIDQGCLGLSTMVNSYYESPHDQMGMHHHHYSNSKNALHYGSPSIRPAIGPPLSITGGGFEPYVFQKAQQYAENWNPASQQMNAPQRHSSARELVEQQYTPFLSVAIVVAHFVTLIMVMQQNDCPNHTTESCLFPSLHRFSFQPFGENPLLGPSAKSLLTMGALESDLITKARDGWRLLSAMWLHAGVLQIIGNDLGMFLLGVPLERHMGFIKVGVIYLLSGFMGSILSALMVQGRVSVGASGAFMGLLGAALSSVIVNWKTHPNRSRTLAGVVFFMVLNTVYGLMPLVDNFMHVGGALVGFLVGNLFLIRHSFRCWKSSVVYDQEDMPEKRKNAIILDTVWLLSLGTVIAFGVMGLYALFSGINMSNHCPWCQYLTCAPSRFWKCSGNRHLGCNPSSIAGGLRVTCASGQTFDYSAVRFANSITPEIERLCVKACV</sequence>
<feature type="domain" description="Peptidase S54 rhomboid" evidence="11">
    <location>
        <begin position="237"/>
        <end position="372"/>
    </location>
</feature>
<evidence type="ECO:0000256" key="6">
    <source>
        <dbReference type="ARBA" id="ARBA00022801"/>
    </source>
</evidence>
<comment type="catalytic activity">
    <reaction evidence="1 10">
        <text>Cleaves type-1 transmembrane domains using a catalytic dyad composed of serine and histidine that are contributed by different transmembrane domains.</text>
        <dbReference type="EC" id="3.4.21.105"/>
    </reaction>
</comment>
<dbReference type="EMBL" id="CM026429">
    <property type="protein sequence ID" value="KAG0564893.1"/>
    <property type="molecule type" value="Genomic_DNA"/>
</dbReference>
<feature type="transmembrane region" description="Helical" evidence="10">
    <location>
        <begin position="404"/>
        <end position="424"/>
    </location>
</feature>
<feature type="transmembrane region" description="Helical" evidence="10">
    <location>
        <begin position="245"/>
        <end position="266"/>
    </location>
</feature>
<dbReference type="InterPro" id="IPR035952">
    <property type="entry name" value="Rhomboid-like_sf"/>
</dbReference>
<keyword evidence="6 10" id="KW-0378">Hydrolase</keyword>
<dbReference type="InterPro" id="IPR022764">
    <property type="entry name" value="Peptidase_S54_rhomboid_dom"/>
</dbReference>
<feature type="transmembrane region" description="Helical" evidence="10">
    <location>
        <begin position="162"/>
        <end position="182"/>
    </location>
</feature>
<evidence type="ECO:0000313" key="13">
    <source>
        <dbReference type="Proteomes" id="UP000822688"/>
    </source>
</evidence>
<evidence type="ECO:0000256" key="4">
    <source>
        <dbReference type="ARBA" id="ARBA00022670"/>
    </source>
</evidence>
<evidence type="ECO:0000256" key="7">
    <source>
        <dbReference type="ARBA" id="ARBA00022825"/>
    </source>
</evidence>
<dbReference type="PANTHER" id="PTHR22936:SF69">
    <property type="entry name" value="RHOMBOID-LIKE PROTEIN"/>
    <property type="match status" value="1"/>
</dbReference>
<keyword evidence="9 10" id="KW-0472">Membrane</keyword>
<keyword evidence="5 10" id="KW-0812">Transmembrane</keyword>
<evidence type="ECO:0000313" key="12">
    <source>
        <dbReference type="EMBL" id="KAG0564893.1"/>
    </source>
</evidence>
<reference evidence="12" key="1">
    <citation type="submission" date="2020-06" db="EMBL/GenBank/DDBJ databases">
        <title>WGS assembly of Ceratodon purpureus strain R40.</title>
        <authorList>
            <person name="Carey S.B."/>
            <person name="Jenkins J."/>
            <person name="Shu S."/>
            <person name="Lovell J.T."/>
            <person name="Sreedasyam A."/>
            <person name="Maumus F."/>
            <person name="Tiley G.P."/>
            <person name="Fernandez-Pozo N."/>
            <person name="Barry K."/>
            <person name="Chen C."/>
            <person name="Wang M."/>
            <person name="Lipzen A."/>
            <person name="Daum C."/>
            <person name="Saski C.A."/>
            <person name="Payton A.C."/>
            <person name="Mcbreen J.C."/>
            <person name="Conrad R.E."/>
            <person name="Kollar L.M."/>
            <person name="Olsson S."/>
            <person name="Huttunen S."/>
            <person name="Landis J.B."/>
            <person name="Wickett N.J."/>
            <person name="Johnson M.G."/>
            <person name="Rensing S.A."/>
            <person name="Grimwood J."/>
            <person name="Schmutz J."/>
            <person name="Mcdaniel S.F."/>
        </authorList>
    </citation>
    <scope>NUCLEOTIDE SEQUENCE</scope>
    <source>
        <strain evidence="12">R40</strain>
    </source>
</reference>
<dbReference type="AlphaFoldDB" id="A0A8T0H191"/>
<feature type="transmembrane region" description="Helical" evidence="10">
    <location>
        <begin position="355"/>
        <end position="373"/>
    </location>
</feature>
<name>A0A8T0H191_CERPU</name>
<keyword evidence="7 10" id="KW-0720">Serine protease</keyword>
<evidence type="ECO:0000259" key="11">
    <source>
        <dbReference type="Pfam" id="PF01694"/>
    </source>
</evidence>
<dbReference type="GO" id="GO:0006508">
    <property type="term" value="P:proteolysis"/>
    <property type="evidence" value="ECO:0007669"/>
    <property type="project" value="UniProtKB-KW"/>
</dbReference>
<evidence type="ECO:0000256" key="3">
    <source>
        <dbReference type="ARBA" id="ARBA00009045"/>
    </source>
</evidence>
<dbReference type="PANTHER" id="PTHR22936">
    <property type="entry name" value="RHOMBOID-RELATED"/>
    <property type="match status" value="1"/>
</dbReference>
<feature type="transmembrane region" description="Helical" evidence="10">
    <location>
        <begin position="302"/>
        <end position="321"/>
    </location>
</feature>
<comment type="subcellular location">
    <subcellularLocation>
        <location evidence="2 10">Membrane</location>
        <topology evidence="2 10">Multi-pass membrane protein</topology>
    </subcellularLocation>
</comment>
<organism evidence="12 13">
    <name type="scientific">Ceratodon purpureus</name>
    <name type="common">Fire moss</name>
    <name type="synonym">Dicranum purpureum</name>
    <dbReference type="NCBI Taxonomy" id="3225"/>
    <lineage>
        <taxon>Eukaryota</taxon>
        <taxon>Viridiplantae</taxon>
        <taxon>Streptophyta</taxon>
        <taxon>Embryophyta</taxon>
        <taxon>Bryophyta</taxon>
        <taxon>Bryophytina</taxon>
        <taxon>Bryopsida</taxon>
        <taxon>Dicranidae</taxon>
        <taxon>Pseudoditrichales</taxon>
        <taxon>Ditrichaceae</taxon>
        <taxon>Ceratodon</taxon>
    </lineage>
</organism>
<keyword evidence="4 10" id="KW-0645">Protease</keyword>
<feature type="transmembrane region" description="Helical" evidence="10">
    <location>
        <begin position="333"/>
        <end position="349"/>
    </location>
</feature>
<evidence type="ECO:0000256" key="9">
    <source>
        <dbReference type="ARBA" id="ARBA00023136"/>
    </source>
</evidence>
<dbReference type="Gene3D" id="1.20.1540.10">
    <property type="entry name" value="Rhomboid-like"/>
    <property type="match status" value="1"/>
</dbReference>
<dbReference type="Pfam" id="PF01694">
    <property type="entry name" value="Rhomboid"/>
    <property type="match status" value="1"/>
</dbReference>
<evidence type="ECO:0000256" key="1">
    <source>
        <dbReference type="ARBA" id="ARBA00000156"/>
    </source>
</evidence>
<dbReference type="OrthoDB" id="418595at2759"/>
<comment type="function">
    <text evidence="10">Serine protease involved in intramembrane proteolysis.</text>
</comment>